<evidence type="ECO:0000313" key="1">
    <source>
        <dbReference type="EMBL" id="PIR77487.1"/>
    </source>
</evidence>
<comment type="caution">
    <text evidence="1">The sequence shown here is derived from an EMBL/GenBank/DDBJ whole genome shotgun (WGS) entry which is preliminary data.</text>
</comment>
<sequence length="541" mass="61785">MDNMSRRDFLKRLAGGAALLATGGLGGEMVRRELKEKDYNEKLAVIEKNIHSLINSFTITNKEINKKNNYTERTISEKELVRDFFLEKNGGIDAIKNSLHETLIPLVQLSKDFDVDKDFIAITKLLYKALDTVDLQGTLLDFMLKNCPDQEEKFRNDIFIDKEISSTYFHTKAEDYWPEKIMHFEIDQRIGQWASYPNEDIRLAINESYIRDIGWSDEKKLRTFRMIMANEDVKHILQNSDCTLAEVFSIIKAAIIEYPDLDKKQYSKVIKELLTKREQFKSKEIIGPHTDEVIIFNYGNTVLNSPDNPTSTNFDGSFLKKLSDELVEDASKVTLVHERAKNTDQSIKKTLSSMIEHSKGATTLLFNTHGTSTNELLIDEGRETLKTFTIANPLMMRVINSAIDGKNYKDELSDVTIFLASCHSYNFAKELERAFRSEFNFLKKTYQDLLRHVEISYDEINLPTVITMANKGSVTFSSACIGELKKHRKSINRQGTLDGAFLLQSMQPDVYGTSDITFFNGDKGNLEEIGMTPVTTHTKAS</sequence>
<proteinExistence type="predicted"/>
<dbReference type="AlphaFoldDB" id="A0A2M6P1B9"/>
<organism evidence="1 2">
    <name type="scientific">Candidatus Magasanikbacteria bacterium CG10_big_fil_rev_8_21_14_0_10_38_6</name>
    <dbReference type="NCBI Taxonomy" id="1974647"/>
    <lineage>
        <taxon>Bacteria</taxon>
        <taxon>Candidatus Magasanikiibacteriota</taxon>
    </lineage>
</organism>
<dbReference type="InterPro" id="IPR006311">
    <property type="entry name" value="TAT_signal"/>
</dbReference>
<reference evidence="2" key="1">
    <citation type="submission" date="2017-09" db="EMBL/GenBank/DDBJ databases">
        <title>Depth-based differentiation of microbial function through sediment-hosted aquifers and enrichment of novel symbionts in the deep terrestrial subsurface.</title>
        <authorList>
            <person name="Probst A.J."/>
            <person name="Ladd B."/>
            <person name="Jarett J.K."/>
            <person name="Geller-Mcgrath D.E."/>
            <person name="Sieber C.M.K."/>
            <person name="Emerson J.B."/>
            <person name="Anantharaman K."/>
            <person name="Thomas B.C."/>
            <person name="Malmstrom R."/>
            <person name="Stieglmeier M."/>
            <person name="Klingl A."/>
            <person name="Woyke T."/>
            <person name="Ryan C.M."/>
            <person name="Banfield J.F."/>
        </authorList>
    </citation>
    <scope>NUCLEOTIDE SEQUENCE [LARGE SCALE GENOMIC DNA]</scope>
</reference>
<protein>
    <submittedName>
        <fullName evidence="1">Uncharacterized protein</fullName>
    </submittedName>
</protein>
<accession>A0A2M6P1B9</accession>
<dbReference type="EMBL" id="PFBW01000098">
    <property type="protein sequence ID" value="PIR77487.1"/>
    <property type="molecule type" value="Genomic_DNA"/>
</dbReference>
<dbReference type="NCBIfam" id="TIGR01409">
    <property type="entry name" value="TAT_signal_seq"/>
    <property type="match status" value="1"/>
</dbReference>
<dbReference type="PROSITE" id="PS51318">
    <property type="entry name" value="TAT"/>
    <property type="match status" value="1"/>
</dbReference>
<dbReference type="Proteomes" id="UP000228528">
    <property type="component" value="Unassembled WGS sequence"/>
</dbReference>
<name>A0A2M6P1B9_9BACT</name>
<dbReference type="InterPro" id="IPR019546">
    <property type="entry name" value="TAT_signal_bac_arc"/>
</dbReference>
<gene>
    <name evidence="1" type="ORF">COU30_02180</name>
</gene>
<evidence type="ECO:0000313" key="2">
    <source>
        <dbReference type="Proteomes" id="UP000228528"/>
    </source>
</evidence>